<keyword evidence="5" id="KW-0539">Nucleus</keyword>
<sequence length="232" mass="25224">MASDTSSTAAHIRKRQYQPSTTSSLLRSESAPEHRVRSPLSPELSPETQSSLMNVGMRVRKAVPEGYKTHKTLGTDGFPFPSTAPPAIGLGAERPVYSIGAGSMRELQPFCGLHKVGGWAQQENVPPQSNMAVLNTVVPTFSTSESAFAIPINIESSKKRSYDDEVEDEMDAFSVEPDTENATASLLQQRPVAKLRAPLKRTAFDSGIFMGEDEDDDFEEATFLAPMDVDTA</sequence>
<organism evidence="7 8">
    <name type="scientific">Teratosphaeria nubilosa</name>
    <dbReference type="NCBI Taxonomy" id="161662"/>
    <lineage>
        <taxon>Eukaryota</taxon>
        <taxon>Fungi</taxon>
        <taxon>Dikarya</taxon>
        <taxon>Ascomycota</taxon>
        <taxon>Pezizomycotina</taxon>
        <taxon>Dothideomycetes</taxon>
        <taxon>Dothideomycetidae</taxon>
        <taxon>Mycosphaerellales</taxon>
        <taxon>Teratosphaeriaceae</taxon>
        <taxon>Teratosphaeria</taxon>
    </lineage>
</organism>
<evidence type="ECO:0000256" key="1">
    <source>
        <dbReference type="ARBA" id="ARBA00004123"/>
    </source>
</evidence>
<evidence type="ECO:0000256" key="3">
    <source>
        <dbReference type="ARBA" id="ARBA00005459"/>
    </source>
</evidence>
<feature type="compositionally biased region" description="Polar residues" evidence="6">
    <location>
        <begin position="17"/>
        <end position="27"/>
    </location>
</feature>
<evidence type="ECO:0000313" key="7">
    <source>
        <dbReference type="EMBL" id="KAF2764492.1"/>
    </source>
</evidence>
<dbReference type="PANTHER" id="PTHR28081:SF1">
    <property type="entry name" value="DAMAGE-REGULATED IMPORT FACILITATOR 1"/>
    <property type="match status" value="1"/>
</dbReference>
<gene>
    <name evidence="7" type="ORF">EJ03DRAFT_331783</name>
</gene>
<name>A0A6G1KVZ3_9PEZI</name>
<dbReference type="EMBL" id="ML995920">
    <property type="protein sequence ID" value="KAF2764492.1"/>
    <property type="molecule type" value="Genomic_DNA"/>
</dbReference>
<reference evidence="7" key="1">
    <citation type="journal article" date="2020" name="Stud. Mycol.">
        <title>101 Dothideomycetes genomes: a test case for predicting lifestyles and emergence of pathogens.</title>
        <authorList>
            <person name="Haridas S."/>
            <person name="Albert R."/>
            <person name="Binder M."/>
            <person name="Bloem J."/>
            <person name="Labutti K."/>
            <person name="Salamov A."/>
            <person name="Andreopoulos B."/>
            <person name="Baker S."/>
            <person name="Barry K."/>
            <person name="Bills G."/>
            <person name="Bluhm B."/>
            <person name="Cannon C."/>
            <person name="Castanera R."/>
            <person name="Culley D."/>
            <person name="Daum C."/>
            <person name="Ezra D."/>
            <person name="Gonzalez J."/>
            <person name="Henrissat B."/>
            <person name="Kuo A."/>
            <person name="Liang C."/>
            <person name="Lipzen A."/>
            <person name="Lutzoni F."/>
            <person name="Magnuson J."/>
            <person name="Mondo S."/>
            <person name="Nolan M."/>
            <person name="Ohm R."/>
            <person name="Pangilinan J."/>
            <person name="Park H.-J."/>
            <person name="Ramirez L."/>
            <person name="Alfaro M."/>
            <person name="Sun H."/>
            <person name="Tritt A."/>
            <person name="Yoshinaga Y."/>
            <person name="Zwiers L.-H."/>
            <person name="Turgeon B."/>
            <person name="Goodwin S."/>
            <person name="Spatafora J."/>
            <person name="Crous P."/>
            <person name="Grigoriev I."/>
        </authorList>
    </citation>
    <scope>NUCLEOTIDE SEQUENCE</scope>
    <source>
        <strain evidence="7">CBS 116005</strain>
    </source>
</reference>
<comment type="similarity">
    <text evidence="3">Belongs to the DIF1/spd1 family.</text>
</comment>
<dbReference type="GO" id="GO:0008104">
    <property type="term" value="P:intracellular protein localization"/>
    <property type="evidence" value="ECO:0007669"/>
    <property type="project" value="TreeGrafter"/>
</dbReference>
<accession>A0A6G1KVZ3</accession>
<dbReference type="InterPro" id="IPR013900">
    <property type="entry name" value="RNR_inhibitor"/>
</dbReference>
<dbReference type="Pfam" id="PF08591">
    <property type="entry name" value="RNR_inhib"/>
    <property type="match status" value="1"/>
</dbReference>
<feature type="region of interest" description="Disordered" evidence="6">
    <location>
        <begin position="1"/>
        <end position="50"/>
    </location>
</feature>
<evidence type="ECO:0000256" key="5">
    <source>
        <dbReference type="ARBA" id="ARBA00023242"/>
    </source>
</evidence>
<comment type="subcellular location">
    <subcellularLocation>
        <location evidence="2">Cytoplasm</location>
    </subcellularLocation>
    <subcellularLocation>
        <location evidence="1">Nucleus</location>
    </subcellularLocation>
</comment>
<keyword evidence="4" id="KW-0963">Cytoplasm</keyword>
<evidence type="ECO:0000313" key="8">
    <source>
        <dbReference type="Proteomes" id="UP000799436"/>
    </source>
</evidence>
<keyword evidence="8" id="KW-1185">Reference proteome</keyword>
<dbReference type="PANTHER" id="PTHR28081">
    <property type="entry name" value="DAMAGE-REGULATED IMPORT FACILITATOR 1-RELATED"/>
    <property type="match status" value="1"/>
</dbReference>
<dbReference type="GO" id="GO:0005737">
    <property type="term" value="C:cytoplasm"/>
    <property type="evidence" value="ECO:0007669"/>
    <property type="project" value="UniProtKB-SubCell"/>
</dbReference>
<dbReference type="GO" id="GO:0005634">
    <property type="term" value="C:nucleus"/>
    <property type="evidence" value="ECO:0007669"/>
    <property type="project" value="UniProtKB-SubCell"/>
</dbReference>
<dbReference type="OrthoDB" id="4072855at2759"/>
<dbReference type="GO" id="GO:1990846">
    <property type="term" value="F:ribonucleoside-diphosphate reductase inhibitor activity"/>
    <property type="evidence" value="ECO:0007669"/>
    <property type="project" value="TreeGrafter"/>
</dbReference>
<protein>
    <submittedName>
        <fullName evidence="7">Uncharacterized protein</fullName>
    </submittedName>
</protein>
<evidence type="ECO:0000256" key="2">
    <source>
        <dbReference type="ARBA" id="ARBA00004496"/>
    </source>
</evidence>
<evidence type="ECO:0000256" key="4">
    <source>
        <dbReference type="ARBA" id="ARBA00022490"/>
    </source>
</evidence>
<evidence type="ECO:0000256" key="6">
    <source>
        <dbReference type="SAM" id="MobiDB-lite"/>
    </source>
</evidence>
<dbReference type="Proteomes" id="UP000799436">
    <property type="component" value="Unassembled WGS sequence"/>
</dbReference>
<dbReference type="AlphaFoldDB" id="A0A6G1KVZ3"/>
<proteinExistence type="inferred from homology"/>